<gene>
    <name evidence="1" type="ORF">Cenrod_1165</name>
</gene>
<sequence>MPVEASNTLRVISAHACSFFSPGDALQKILFADLDDTLFHSYRKHHPGPGWLVAATLRDGSAFSYTSPRQRAAFELWQSVLTIIPVTARNHDSFRRVTLAFHAEAILDYGAVVLDSDGAPDPDWLARSASLAREHDATLQSWFDKLCQHCEEQEAGLRVRWIDDFGVRLYLVAKSTVGNVDAVSALAQTCRAARDAGQLPADVTIHCNANNLAILPRWLDKRHAVEYVQRRYTLDGEPPLSFGMGDSLVDLPFLAACDYQIVPTHSQIGQAIDRIER</sequence>
<dbReference type="InterPro" id="IPR023214">
    <property type="entry name" value="HAD_sf"/>
</dbReference>
<dbReference type="KEGG" id="cbx:Cenrod_1165"/>
<dbReference type="PIRSF" id="PIRSF030802">
    <property type="entry name" value="UCP030802"/>
    <property type="match status" value="1"/>
</dbReference>
<dbReference type="Proteomes" id="UP000017184">
    <property type="component" value="Chromosome"/>
</dbReference>
<accession>U5NAH3</accession>
<protein>
    <recommendedName>
        <fullName evidence="3">Sucrose phosphatase-like domain-containing protein</fullName>
    </recommendedName>
</protein>
<dbReference type="HOGENOM" id="CLU_063840_0_0_4"/>
<evidence type="ECO:0000313" key="2">
    <source>
        <dbReference type="Proteomes" id="UP000017184"/>
    </source>
</evidence>
<proteinExistence type="predicted"/>
<dbReference type="EMBL" id="CP004885">
    <property type="protein sequence ID" value="AGX87258.1"/>
    <property type="molecule type" value="Genomic_DNA"/>
</dbReference>
<keyword evidence="2" id="KW-1185">Reference proteome</keyword>
<dbReference type="SUPFAM" id="SSF56784">
    <property type="entry name" value="HAD-like"/>
    <property type="match status" value="1"/>
</dbReference>
<reference evidence="1 2" key="1">
    <citation type="journal article" date="2013" name="Genome Biol.">
        <title>Genomic analysis reveals key aspects of prokaryotic symbiosis in the phototrophic consortium "Chlorochromatium aggregatum".</title>
        <authorList>
            <person name="Liu Z."/>
            <person name="Muller J."/>
            <person name="Li T."/>
            <person name="Alvey R.M."/>
            <person name="Vogl K."/>
            <person name="Frigaard N.U."/>
            <person name="Rockwell N.C."/>
            <person name="Boyd E.S."/>
            <person name="Tomsho L.P."/>
            <person name="Schuster S.C."/>
            <person name="Henke P."/>
            <person name="Rohde M."/>
            <person name="Overmann J."/>
            <person name="Bryant D.A."/>
        </authorList>
    </citation>
    <scope>NUCLEOTIDE SEQUENCE [LARGE SCALE GENOMIC DNA]</scope>
    <source>
        <strain evidence="1">CR</strain>
    </source>
</reference>
<dbReference type="InterPro" id="IPR036412">
    <property type="entry name" value="HAD-like_sf"/>
</dbReference>
<organism evidence="1 2">
    <name type="scientific">Candidatus Symbiobacter mobilis CR</name>
    <dbReference type="NCBI Taxonomy" id="946483"/>
    <lineage>
        <taxon>Bacteria</taxon>
        <taxon>Pseudomonadati</taxon>
        <taxon>Pseudomonadota</taxon>
        <taxon>Betaproteobacteria</taxon>
        <taxon>Burkholderiales</taxon>
        <taxon>Comamonadaceae</taxon>
    </lineage>
</organism>
<dbReference type="Gene3D" id="3.40.50.1000">
    <property type="entry name" value="HAD superfamily/HAD-like"/>
    <property type="match status" value="1"/>
</dbReference>
<name>U5NAH3_9BURK</name>
<evidence type="ECO:0008006" key="3">
    <source>
        <dbReference type="Google" id="ProtNLM"/>
    </source>
</evidence>
<evidence type="ECO:0000313" key="1">
    <source>
        <dbReference type="EMBL" id="AGX87258.1"/>
    </source>
</evidence>
<dbReference type="STRING" id="946483.Cenrod_1165"/>
<dbReference type="InterPro" id="IPR024197">
    <property type="entry name" value="TPP-like"/>
</dbReference>
<dbReference type="AlphaFoldDB" id="U5NAH3"/>
<dbReference type="eggNOG" id="COG0561">
    <property type="taxonomic scope" value="Bacteria"/>
</dbReference>